<evidence type="ECO:0000256" key="1">
    <source>
        <dbReference type="ARBA" id="ARBA00022801"/>
    </source>
</evidence>
<accession>A0A382MWB7</accession>
<sequence length="162" mass="17990">VAWVWRHIDQYSGDSARLFVGGHSAGGHYAALMGVRRDWQESRQLPRETIRGCLPISGVYQFGEESGLSMRPRFLGSADNDRAASPLYNIDGVPPPFFMTYGEKDFPHLIQQSQSMEHALNAAGGDVDRIELTGCNHLSASYAAGDPDQLWVTKAVNWMKLH</sequence>
<dbReference type="InterPro" id="IPR049492">
    <property type="entry name" value="BD-FAE-like_dom"/>
</dbReference>
<dbReference type="PANTHER" id="PTHR48081">
    <property type="entry name" value="AB HYDROLASE SUPERFAMILY PROTEIN C4A8.06C"/>
    <property type="match status" value="1"/>
</dbReference>
<dbReference type="InterPro" id="IPR029058">
    <property type="entry name" value="AB_hydrolase_fold"/>
</dbReference>
<feature type="non-terminal residue" evidence="3">
    <location>
        <position position="1"/>
    </location>
</feature>
<dbReference type="GO" id="GO:0016787">
    <property type="term" value="F:hydrolase activity"/>
    <property type="evidence" value="ECO:0007669"/>
    <property type="project" value="UniProtKB-KW"/>
</dbReference>
<dbReference type="EMBL" id="UINC01096303">
    <property type="protein sequence ID" value="SVC53076.1"/>
    <property type="molecule type" value="Genomic_DNA"/>
</dbReference>
<dbReference type="Pfam" id="PF20434">
    <property type="entry name" value="BD-FAE"/>
    <property type="match status" value="1"/>
</dbReference>
<evidence type="ECO:0000313" key="3">
    <source>
        <dbReference type="EMBL" id="SVC53076.1"/>
    </source>
</evidence>
<feature type="domain" description="BD-FAE-like" evidence="2">
    <location>
        <begin position="1"/>
        <end position="120"/>
    </location>
</feature>
<dbReference type="PANTHER" id="PTHR48081:SF33">
    <property type="entry name" value="KYNURENINE FORMAMIDASE"/>
    <property type="match status" value="1"/>
</dbReference>
<reference evidence="3" key="1">
    <citation type="submission" date="2018-05" db="EMBL/GenBank/DDBJ databases">
        <authorList>
            <person name="Lanie J.A."/>
            <person name="Ng W.-L."/>
            <person name="Kazmierczak K.M."/>
            <person name="Andrzejewski T.M."/>
            <person name="Davidsen T.M."/>
            <person name="Wayne K.J."/>
            <person name="Tettelin H."/>
            <person name="Glass J.I."/>
            <person name="Rusch D."/>
            <person name="Podicherti R."/>
            <person name="Tsui H.-C.T."/>
            <person name="Winkler M.E."/>
        </authorList>
    </citation>
    <scope>NUCLEOTIDE SEQUENCE</scope>
</reference>
<dbReference type="InterPro" id="IPR050300">
    <property type="entry name" value="GDXG_lipolytic_enzyme"/>
</dbReference>
<dbReference type="Gene3D" id="3.40.50.1820">
    <property type="entry name" value="alpha/beta hydrolase"/>
    <property type="match status" value="1"/>
</dbReference>
<proteinExistence type="predicted"/>
<organism evidence="3">
    <name type="scientific">marine metagenome</name>
    <dbReference type="NCBI Taxonomy" id="408172"/>
    <lineage>
        <taxon>unclassified sequences</taxon>
        <taxon>metagenomes</taxon>
        <taxon>ecological metagenomes</taxon>
    </lineage>
</organism>
<dbReference type="SUPFAM" id="SSF53474">
    <property type="entry name" value="alpha/beta-Hydrolases"/>
    <property type="match status" value="1"/>
</dbReference>
<name>A0A382MWB7_9ZZZZ</name>
<dbReference type="AlphaFoldDB" id="A0A382MWB7"/>
<evidence type="ECO:0000259" key="2">
    <source>
        <dbReference type="Pfam" id="PF20434"/>
    </source>
</evidence>
<protein>
    <recommendedName>
        <fullName evidence="2">BD-FAE-like domain-containing protein</fullName>
    </recommendedName>
</protein>
<gene>
    <name evidence="3" type="ORF">METZ01_LOCUS305930</name>
</gene>
<keyword evidence="1" id="KW-0378">Hydrolase</keyword>